<evidence type="ECO:0000256" key="6">
    <source>
        <dbReference type="ARBA" id="ARBA00023163"/>
    </source>
</evidence>
<keyword evidence="11" id="KW-1185">Reference proteome</keyword>
<name>A0A2T9Z392_9FUNG</name>
<comment type="subunit">
    <text evidence="8">Component of the Mediator complex.</text>
</comment>
<dbReference type="InterPro" id="IPR021384">
    <property type="entry name" value="Mediator_Med21"/>
</dbReference>
<evidence type="ECO:0000256" key="7">
    <source>
        <dbReference type="ARBA" id="ARBA00023242"/>
    </source>
</evidence>
<reference evidence="10 11" key="1">
    <citation type="journal article" date="2018" name="MBio">
        <title>Comparative Genomics Reveals the Core Gene Toolbox for the Fungus-Insect Symbiosis.</title>
        <authorList>
            <person name="Wang Y."/>
            <person name="Stata M."/>
            <person name="Wang W."/>
            <person name="Stajich J.E."/>
            <person name="White M.M."/>
            <person name="Moncalvo J.M."/>
        </authorList>
    </citation>
    <scope>NUCLEOTIDE SEQUENCE [LARGE SCALE GENOMIC DNA]</scope>
    <source>
        <strain evidence="10 11">AUS-77-4</strain>
    </source>
</reference>
<dbReference type="STRING" id="61424.A0A2T9Z392"/>
<dbReference type="PANTHER" id="PTHR13381">
    <property type="entry name" value="RNA POLYMERASE II HOLOENZYME COMPONENT SRB7"/>
    <property type="match status" value="1"/>
</dbReference>
<keyword evidence="4 8" id="KW-0805">Transcription regulation</keyword>
<dbReference type="InterPro" id="IPR037212">
    <property type="entry name" value="Med7/Med21-like"/>
</dbReference>
<dbReference type="EMBL" id="MBFT01000057">
    <property type="protein sequence ID" value="PVU99006.1"/>
    <property type="molecule type" value="Genomic_DNA"/>
</dbReference>
<dbReference type="AlphaFoldDB" id="A0A2T9Z392"/>
<evidence type="ECO:0000256" key="5">
    <source>
        <dbReference type="ARBA" id="ARBA00023159"/>
    </source>
</evidence>
<dbReference type="GO" id="GO:0016592">
    <property type="term" value="C:mediator complex"/>
    <property type="evidence" value="ECO:0007669"/>
    <property type="project" value="UniProtKB-UniRule"/>
</dbReference>
<comment type="subcellular location">
    <subcellularLocation>
        <location evidence="1 8">Nucleus</location>
    </subcellularLocation>
</comment>
<evidence type="ECO:0000256" key="4">
    <source>
        <dbReference type="ARBA" id="ARBA00023015"/>
    </source>
</evidence>
<protein>
    <recommendedName>
        <fullName evidence="3 8">Mediator of RNA polymerase II transcription subunit 21</fullName>
    </recommendedName>
</protein>
<evidence type="ECO:0000256" key="8">
    <source>
        <dbReference type="RuleBase" id="RU366036"/>
    </source>
</evidence>
<evidence type="ECO:0000313" key="11">
    <source>
        <dbReference type="Proteomes" id="UP000245699"/>
    </source>
</evidence>
<sequence>MDRITQLQDKIEQLSLMMVSSLDTIHKRAEMKQVDPNYPVTKKNEISIGSESIEDVIKASAVKIRNQIKDIDTLIKALPKIEKTKNQKNELDDLEKDANVSKTNLEKEMVETRNYMEEVSGIFRSLTENHI</sequence>
<dbReference type="PANTHER" id="PTHR13381:SF0">
    <property type="entry name" value="MEDIATOR OF RNA POLYMERASE II TRANSCRIPTION SUBUNIT 21"/>
    <property type="match status" value="1"/>
</dbReference>
<evidence type="ECO:0000256" key="2">
    <source>
        <dbReference type="ARBA" id="ARBA00005770"/>
    </source>
</evidence>
<accession>A0A2T9Z392</accession>
<evidence type="ECO:0000313" key="10">
    <source>
        <dbReference type="EMBL" id="PVU99006.1"/>
    </source>
</evidence>
<gene>
    <name evidence="10" type="ORF">BB559_001062</name>
</gene>
<keyword evidence="5 8" id="KW-0010">Activator</keyword>
<dbReference type="GO" id="GO:0003712">
    <property type="term" value="F:transcription coregulator activity"/>
    <property type="evidence" value="ECO:0007669"/>
    <property type="project" value="TreeGrafter"/>
</dbReference>
<dbReference type="SUPFAM" id="SSF140718">
    <property type="entry name" value="Mediator hinge subcomplex-like"/>
    <property type="match status" value="1"/>
</dbReference>
<dbReference type="GO" id="GO:0006357">
    <property type="term" value="P:regulation of transcription by RNA polymerase II"/>
    <property type="evidence" value="ECO:0007669"/>
    <property type="project" value="TreeGrafter"/>
</dbReference>
<dbReference type="Gene3D" id="6.10.280.10">
    <property type="entry name" value="Mediator complex, subunit Med21"/>
    <property type="match status" value="1"/>
</dbReference>
<feature type="coiled-coil region" evidence="9">
    <location>
        <begin position="84"/>
        <end position="111"/>
    </location>
</feature>
<dbReference type="Pfam" id="PF11221">
    <property type="entry name" value="Med21"/>
    <property type="match status" value="1"/>
</dbReference>
<proteinExistence type="inferred from homology"/>
<keyword evidence="9" id="KW-0175">Coiled coil</keyword>
<evidence type="ECO:0000256" key="3">
    <source>
        <dbReference type="ARBA" id="ARBA00019691"/>
    </source>
</evidence>
<comment type="caution">
    <text evidence="10">The sequence shown here is derived from an EMBL/GenBank/DDBJ whole genome shotgun (WGS) entry which is preliminary data.</text>
</comment>
<keyword evidence="6 8" id="KW-0804">Transcription</keyword>
<dbReference type="OrthoDB" id="526653at2759"/>
<evidence type="ECO:0000256" key="9">
    <source>
        <dbReference type="SAM" id="Coils"/>
    </source>
</evidence>
<keyword evidence="7 8" id="KW-0539">Nucleus</keyword>
<organism evidence="10 11">
    <name type="scientific">Furculomyces boomerangus</name>
    <dbReference type="NCBI Taxonomy" id="61424"/>
    <lineage>
        <taxon>Eukaryota</taxon>
        <taxon>Fungi</taxon>
        <taxon>Fungi incertae sedis</taxon>
        <taxon>Zoopagomycota</taxon>
        <taxon>Kickxellomycotina</taxon>
        <taxon>Harpellomycetes</taxon>
        <taxon>Harpellales</taxon>
        <taxon>Harpellaceae</taxon>
        <taxon>Furculomyces</taxon>
    </lineage>
</organism>
<evidence type="ECO:0000256" key="1">
    <source>
        <dbReference type="ARBA" id="ARBA00004123"/>
    </source>
</evidence>
<dbReference type="Proteomes" id="UP000245699">
    <property type="component" value="Unassembled WGS sequence"/>
</dbReference>
<comment type="function">
    <text evidence="8">Component of the Mediator complex, a coactivator involved in the regulated transcription of nearly all RNA polymerase II-dependent genes. Mediator functions as a bridge to convey information from gene-specific regulatory proteins to the basal RNA polymerase II transcription machinery. Mediator is recruited to promoters by direct interactions with regulatory proteins and serves as a scaffold for the assembly of a functional preinitiation complex with RNA polymerase II and the general transcription factors.</text>
</comment>
<comment type="similarity">
    <text evidence="2 8">Belongs to the Mediator complex subunit 21 family.</text>
</comment>